<sequence length="50" mass="5853">MSNKTITKVEGSEFILERVFDAPRSLVFQAYSEAEHLKKWWGPRGWILTV</sequence>
<organism evidence="1 2">
    <name type="scientific">Shimazuella alba</name>
    <dbReference type="NCBI Taxonomy" id="2690964"/>
    <lineage>
        <taxon>Bacteria</taxon>
        <taxon>Bacillati</taxon>
        <taxon>Bacillota</taxon>
        <taxon>Bacilli</taxon>
        <taxon>Bacillales</taxon>
        <taxon>Thermoactinomycetaceae</taxon>
        <taxon>Shimazuella</taxon>
    </lineage>
</organism>
<gene>
    <name evidence="1" type="ORF">GSM42_15745</name>
</gene>
<dbReference type="SUPFAM" id="SSF55961">
    <property type="entry name" value="Bet v1-like"/>
    <property type="match status" value="1"/>
</dbReference>
<evidence type="ECO:0000313" key="1">
    <source>
        <dbReference type="EMBL" id="MXQ55141.1"/>
    </source>
</evidence>
<name>A0A6I4VWX7_9BACL</name>
<accession>A0A6I4VWX7</accession>
<proteinExistence type="predicted"/>
<feature type="non-terminal residue" evidence="1">
    <location>
        <position position="50"/>
    </location>
</feature>
<dbReference type="InterPro" id="IPR023393">
    <property type="entry name" value="START-like_dom_sf"/>
</dbReference>
<keyword evidence="2" id="KW-1185">Reference proteome</keyword>
<protein>
    <submittedName>
        <fullName evidence="1">SRPBCC domain-containing protein</fullName>
    </submittedName>
</protein>
<evidence type="ECO:0000313" key="2">
    <source>
        <dbReference type="Proteomes" id="UP000430692"/>
    </source>
</evidence>
<dbReference type="AlphaFoldDB" id="A0A6I4VWX7"/>
<dbReference type="Proteomes" id="UP000430692">
    <property type="component" value="Unassembled WGS sequence"/>
</dbReference>
<dbReference type="Gene3D" id="3.30.530.20">
    <property type="match status" value="1"/>
</dbReference>
<dbReference type="EMBL" id="WUUL01000011">
    <property type="protein sequence ID" value="MXQ55141.1"/>
    <property type="molecule type" value="Genomic_DNA"/>
</dbReference>
<reference evidence="1 2" key="1">
    <citation type="submission" date="2019-12" db="EMBL/GenBank/DDBJ databases">
        <title>Whole-genome analyses of novel actinobacteria.</title>
        <authorList>
            <person name="Sahin N."/>
            <person name="Saygin H."/>
        </authorList>
    </citation>
    <scope>NUCLEOTIDE SEQUENCE [LARGE SCALE GENOMIC DNA]</scope>
    <source>
        <strain evidence="1 2">KC615</strain>
    </source>
</reference>
<comment type="caution">
    <text evidence="1">The sequence shown here is derived from an EMBL/GenBank/DDBJ whole genome shotgun (WGS) entry which is preliminary data.</text>
</comment>